<protein>
    <submittedName>
        <fullName evidence="2">Uncharacterized protein</fullName>
    </submittedName>
</protein>
<accession>A0AAN8PKV5</accession>
<reference evidence="2 3" key="1">
    <citation type="submission" date="2023-10" db="EMBL/GenBank/DDBJ databases">
        <title>Genomes of two closely related lineages of the louse Polyplax serrata with different host specificities.</title>
        <authorList>
            <person name="Martinu J."/>
            <person name="Tarabai H."/>
            <person name="Stefka J."/>
            <person name="Hypsa V."/>
        </authorList>
    </citation>
    <scope>NUCLEOTIDE SEQUENCE [LARGE SCALE GENOMIC DNA]</scope>
    <source>
        <strain evidence="2">HR10_N</strain>
    </source>
</reference>
<dbReference type="Proteomes" id="UP001372834">
    <property type="component" value="Unassembled WGS sequence"/>
</dbReference>
<dbReference type="EMBL" id="JAWJWE010000037">
    <property type="protein sequence ID" value="KAK6625920.1"/>
    <property type="molecule type" value="Genomic_DNA"/>
</dbReference>
<feature type="region of interest" description="Disordered" evidence="1">
    <location>
        <begin position="1"/>
        <end position="22"/>
    </location>
</feature>
<dbReference type="AlphaFoldDB" id="A0AAN8PKV5"/>
<evidence type="ECO:0000313" key="3">
    <source>
        <dbReference type="Proteomes" id="UP001372834"/>
    </source>
</evidence>
<name>A0AAN8PKV5_POLSC</name>
<proteinExistence type="predicted"/>
<evidence type="ECO:0000256" key="1">
    <source>
        <dbReference type="SAM" id="MobiDB-lite"/>
    </source>
</evidence>
<comment type="caution">
    <text evidence="2">The sequence shown here is derived from an EMBL/GenBank/DDBJ whole genome shotgun (WGS) entry which is preliminary data.</text>
</comment>
<organism evidence="2 3">
    <name type="scientific">Polyplax serrata</name>
    <name type="common">Common mouse louse</name>
    <dbReference type="NCBI Taxonomy" id="468196"/>
    <lineage>
        <taxon>Eukaryota</taxon>
        <taxon>Metazoa</taxon>
        <taxon>Ecdysozoa</taxon>
        <taxon>Arthropoda</taxon>
        <taxon>Hexapoda</taxon>
        <taxon>Insecta</taxon>
        <taxon>Pterygota</taxon>
        <taxon>Neoptera</taxon>
        <taxon>Paraneoptera</taxon>
        <taxon>Psocodea</taxon>
        <taxon>Troctomorpha</taxon>
        <taxon>Phthiraptera</taxon>
        <taxon>Anoplura</taxon>
        <taxon>Polyplacidae</taxon>
        <taxon>Polyplax</taxon>
    </lineage>
</organism>
<sequence length="69" mass="7390">MAEDGELGAKQKKRAPADFSNTKESCSRCVGVDYRGSSPNDETWGAFASLRRHFPSPAGCGRGILENGD</sequence>
<evidence type="ECO:0000313" key="2">
    <source>
        <dbReference type="EMBL" id="KAK6625920.1"/>
    </source>
</evidence>
<gene>
    <name evidence="2" type="ORF">RUM43_006219</name>
</gene>